<evidence type="ECO:0000313" key="11">
    <source>
        <dbReference type="Proteomes" id="UP000027195"/>
    </source>
</evidence>
<evidence type="ECO:0000256" key="1">
    <source>
        <dbReference type="ARBA" id="ARBA00022723"/>
    </source>
</evidence>
<dbReference type="GO" id="GO:0005524">
    <property type="term" value="F:ATP binding"/>
    <property type="evidence" value="ECO:0007669"/>
    <property type="project" value="InterPro"/>
</dbReference>
<feature type="region of interest" description="Disordered" evidence="7">
    <location>
        <begin position="37"/>
        <end position="86"/>
    </location>
</feature>
<dbReference type="InterPro" id="IPR049730">
    <property type="entry name" value="SNF2/RAD54-like_C"/>
</dbReference>
<evidence type="ECO:0000256" key="6">
    <source>
        <dbReference type="ARBA" id="ARBA00022840"/>
    </source>
</evidence>
<dbReference type="PANTHER" id="PTHR10799">
    <property type="entry name" value="SNF2/RAD54 HELICASE FAMILY"/>
    <property type="match status" value="1"/>
</dbReference>
<dbReference type="GO" id="GO:0016787">
    <property type="term" value="F:hydrolase activity"/>
    <property type="evidence" value="ECO:0007669"/>
    <property type="project" value="UniProtKB-KW"/>
</dbReference>
<accession>A0A067MHP7</accession>
<dbReference type="CDD" id="cd17919">
    <property type="entry name" value="DEXHc_Snf"/>
    <property type="match status" value="1"/>
</dbReference>
<evidence type="ECO:0000259" key="8">
    <source>
        <dbReference type="PROSITE" id="PS51192"/>
    </source>
</evidence>
<dbReference type="OrthoDB" id="448448at2759"/>
<dbReference type="InterPro" id="IPR001965">
    <property type="entry name" value="Znf_PHD"/>
</dbReference>
<evidence type="ECO:0000256" key="7">
    <source>
        <dbReference type="SAM" id="MobiDB-lite"/>
    </source>
</evidence>
<dbReference type="Pfam" id="PF00271">
    <property type="entry name" value="Helicase_C"/>
    <property type="match status" value="1"/>
</dbReference>
<dbReference type="SMART" id="SM00487">
    <property type="entry name" value="DEXDc"/>
    <property type="match status" value="1"/>
</dbReference>
<dbReference type="CDD" id="cd18793">
    <property type="entry name" value="SF2_C_SNF"/>
    <property type="match status" value="1"/>
</dbReference>
<dbReference type="PROSITE" id="PS01359">
    <property type="entry name" value="ZF_PHD_1"/>
    <property type="match status" value="1"/>
</dbReference>
<dbReference type="InterPro" id="IPR011011">
    <property type="entry name" value="Znf_FYVE_PHD"/>
</dbReference>
<protein>
    <submittedName>
        <fullName evidence="10">Uncharacterized protein</fullName>
    </submittedName>
</protein>
<keyword evidence="11" id="KW-1185">Reference proteome</keyword>
<feature type="domain" description="Helicase C-terminal" evidence="9">
    <location>
        <begin position="539"/>
        <end position="696"/>
    </location>
</feature>
<dbReference type="STRING" id="930990.A0A067MHP7"/>
<keyword evidence="4" id="KW-0378">Hydrolase</keyword>
<feature type="region of interest" description="Disordered" evidence="7">
    <location>
        <begin position="1"/>
        <end position="22"/>
    </location>
</feature>
<dbReference type="SUPFAM" id="SSF57903">
    <property type="entry name" value="FYVE/PHD zinc finger"/>
    <property type="match status" value="1"/>
</dbReference>
<feature type="domain" description="Helicase ATP-binding" evidence="8">
    <location>
        <begin position="174"/>
        <end position="351"/>
    </location>
</feature>
<keyword evidence="3" id="KW-0863">Zinc-finger</keyword>
<keyword evidence="2" id="KW-0547">Nucleotide-binding</keyword>
<dbReference type="InterPro" id="IPR019786">
    <property type="entry name" value="Zinc_finger_PHD-type_CS"/>
</dbReference>
<dbReference type="GO" id="GO:0008270">
    <property type="term" value="F:zinc ion binding"/>
    <property type="evidence" value="ECO:0007669"/>
    <property type="project" value="UniProtKB-KW"/>
</dbReference>
<evidence type="ECO:0000256" key="4">
    <source>
        <dbReference type="ARBA" id="ARBA00022801"/>
    </source>
</evidence>
<organism evidence="10 11">
    <name type="scientific">Botryobasidium botryosum (strain FD-172 SS1)</name>
    <dbReference type="NCBI Taxonomy" id="930990"/>
    <lineage>
        <taxon>Eukaryota</taxon>
        <taxon>Fungi</taxon>
        <taxon>Dikarya</taxon>
        <taxon>Basidiomycota</taxon>
        <taxon>Agaricomycotina</taxon>
        <taxon>Agaricomycetes</taxon>
        <taxon>Cantharellales</taxon>
        <taxon>Botryobasidiaceae</taxon>
        <taxon>Botryobasidium</taxon>
    </lineage>
</organism>
<keyword evidence="5" id="KW-0862">Zinc</keyword>
<dbReference type="HOGENOM" id="CLU_000315_32_0_1"/>
<evidence type="ECO:0000313" key="10">
    <source>
        <dbReference type="EMBL" id="KDQ15288.1"/>
    </source>
</evidence>
<dbReference type="SMART" id="SM00249">
    <property type="entry name" value="PHD"/>
    <property type="match status" value="1"/>
</dbReference>
<dbReference type="InterPro" id="IPR014001">
    <property type="entry name" value="Helicase_ATP-bd"/>
</dbReference>
<dbReference type="InterPro" id="IPR000330">
    <property type="entry name" value="SNF2_N"/>
</dbReference>
<dbReference type="InterPro" id="IPR001650">
    <property type="entry name" value="Helicase_C-like"/>
</dbReference>
<dbReference type="Pfam" id="PF00176">
    <property type="entry name" value="SNF2-rel_dom"/>
    <property type="match status" value="1"/>
</dbReference>
<dbReference type="Proteomes" id="UP000027195">
    <property type="component" value="Unassembled WGS sequence"/>
</dbReference>
<name>A0A067MHP7_BOTB1</name>
<reference evidence="11" key="1">
    <citation type="journal article" date="2014" name="Proc. Natl. Acad. Sci. U.S.A.">
        <title>Extensive sampling of basidiomycete genomes demonstrates inadequacy of the white-rot/brown-rot paradigm for wood decay fungi.</title>
        <authorList>
            <person name="Riley R."/>
            <person name="Salamov A.A."/>
            <person name="Brown D.W."/>
            <person name="Nagy L.G."/>
            <person name="Floudas D."/>
            <person name="Held B.W."/>
            <person name="Levasseur A."/>
            <person name="Lombard V."/>
            <person name="Morin E."/>
            <person name="Otillar R."/>
            <person name="Lindquist E.A."/>
            <person name="Sun H."/>
            <person name="LaButti K.M."/>
            <person name="Schmutz J."/>
            <person name="Jabbour D."/>
            <person name="Luo H."/>
            <person name="Baker S.E."/>
            <person name="Pisabarro A.G."/>
            <person name="Walton J.D."/>
            <person name="Blanchette R.A."/>
            <person name="Henrissat B."/>
            <person name="Martin F."/>
            <person name="Cullen D."/>
            <person name="Hibbett D.S."/>
            <person name="Grigoriev I.V."/>
        </authorList>
    </citation>
    <scope>NUCLEOTIDE SEQUENCE [LARGE SCALE GENOMIC DNA]</scope>
    <source>
        <strain evidence="11">FD-172 SS1</strain>
    </source>
</reference>
<keyword evidence="1" id="KW-0479">Metal-binding</keyword>
<dbReference type="EMBL" id="KL198033">
    <property type="protein sequence ID" value="KDQ15288.1"/>
    <property type="molecule type" value="Genomic_DNA"/>
</dbReference>
<keyword evidence="6" id="KW-0067">ATP-binding</keyword>
<dbReference type="AlphaFoldDB" id="A0A067MHP7"/>
<dbReference type="InterPro" id="IPR027417">
    <property type="entry name" value="P-loop_NTPase"/>
</dbReference>
<evidence type="ECO:0000256" key="3">
    <source>
        <dbReference type="ARBA" id="ARBA00022771"/>
    </source>
</evidence>
<dbReference type="InParanoid" id="A0A067MHP7"/>
<dbReference type="InterPro" id="IPR013083">
    <property type="entry name" value="Znf_RING/FYVE/PHD"/>
</dbReference>
<sequence length="993" mass="111163">MESSTLEAQTVDADHQSVVSATSTVVETARRVKTIKTATRRSTRVPKPPADRVIQPPKPRKKRERAAKTKANAGTTDGNVDKPAKKARTELATATIKARDSRDIARKKWLLRHQHLFEPLLPQSSVVFSNMQKELASIQSGPAYIPRHELDEQPSLVTGGVMKDYQLQGLSYLLWMHHNGMNCILGDEMGLGKTLQTLSLFAYIKEHAKGPQEPHLVICPLSVLQSWQNEAARFTPSLQTIRFHGPAPERARLKALPALRDLHGPTKATDTQALDVVITTYESYVAENMWFKTRRWNYVVLDEGHKIKNHESAIAASLIGIGSNYRLVLTGTPVQNNLIELWSLLHWLYPLIFTPPSMRLFNESFNLTQGSYKLPIITHIQKLLDVIMLRRTKANVLGADGPNSIPPREELTVFIPMSEAQRFWTYRLLTRMEKVDMKKVFGDSYVDGGLGSGTGGTVDEGRREVLQMLESQATGAGSPTPSMDGPKGVTAQQNQWKKLMNLLMQLRKVCDHPYLLPGAEPANYLIGEHVVAASSKMVAIDKILADVLPKGERVLIFSQWTGMLNLLEDFMALRHIPYARLDGSTMRPRRTLDIKLFQQEVSPYKVFLISTKAGGLGINLTKASTVIMCDSNWNPQIDLQAIARAHRIGQTKPVKVYRLICRASVEDQMLDRIRRKLFLSVKLMGSTSANPSADSSDANSSLGSSELIDILRKGSSALTSSDDEMSLAQFLDAPISEILDLSRAKETARDAKMKQELAEDASIDTQLLHAAEEEQARLLSGVAQVRSRLFEGKVVNRASNEEIKQEWEEMQKRAWVDRTVMVDGLAFVVDQPKPLDAPTHTGAIEKKKRKKFDSEDYCVYCRDGGDLVLCDWCPRVFHAECHGQPLPRIGILCSQHACCSCARRTSEAGGMLFRCQTCWRAMCEDCLPDGEIEAIGDTLPEFELLDFGASASSYYIRCADCLRLFAEEPAIWKGWQEEMRITQIKLDEKNKRS</sequence>
<dbReference type="Gene3D" id="3.30.40.10">
    <property type="entry name" value="Zinc/RING finger domain, C3HC4 (zinc finger)"/>
    <property type="match status" value="1"/>
</dbReference>
<proteinExistence type="predicted"/>
<evidence type="ECO:0000259" key="9">
    <source>
        <dbReference type="PROSITE" id="PS51194"/>
    </source>
</evidence>
<dbReference type="SMART" id="SM00490">
    <property type="entry name" value="HELICc"/>
    <property type="match status" value="1"/>
</dbReference>
<dbReference type="PROSITE" id="PS51192">
    <property type="entry name" value="HELICASE_ATP_BIND_1"/>
    <property type="match status" value="1"/>
</dbReference>
<dbReference type="SUPFAM" id="SSF52540">
    <property type="entry name" value="P-loop containing nucleoside triphosphate hydrolases"/>
    <property type="match status" value="2"/>
</dbReference>
<dbReference type="InterPro" id="IPR038718">
    <property type="entry name" value="SNF2-like_sf"/>
</dbReference>
<dbReference type="Gene3D" id="3.40.50.10810">
    <property type="entry name" value="Tandem AAA-ATPase domain"/>
    <property type="match status" value="1"/>
</dbReference>
<evidence type="ECO:0000256" key="5">
    <source>
        <dbReference type="ARBA" id="ARBA00022833"/>
    </source>
</evidence>
<dbReference type="PROSITE" id="PS51194">
    <property type="entry name" value="HELICASE_CTER"/>
    <property type="match status" value="1"/>
</dbReference>
<gene>
    <name evidence="10" type="ORF">BOTBODRAFT_187400</name>
</gene>
<evidence type="ECO:0000256" key="2">
    <source>
        <dbReference type="ARBA" id="ARBA00022741"/>
    </source>
</evidence>
<dbReference type="Gene3D" id="3.40.50.300">
    <property type="entry name" value="P-loop containing nucleotide triphosphate hydrolases"/>
    <property type="match status" value="1"/>
</dbReference>